<dbReference type="SUPFAM" id="SSF51735">
    <property type="entry name" value="NAD(P)-binding Rossmann-fold domains"/>
    <property type="match status" value="1"/>
</dbReference>
<evidence type="ECO:0000256" key="4">
    <source>
        <dbReference type="ARBA" id="ARBA00023027"/>
    </source>
</evidence>
<evidence type="ECO:0000256" key="5">
    <source>
        <dbReference type="SAM" id="MobiDB-lite"/>
    </source>
</evidence>
<dbReference type="InterPro" id="IPR002347">
    <property type="entry name" value="SDR_fam"/>
</dbReference>
<name>A0ABT9A1D5_9SPHN</name>
<dbReference type="InterPro" id="IPR036291">
    <property type="entry name" value="NAD(P)-bd_dom_sf"/>
</dbReference>
<proteinExistence type="inferred from homology"/>
<dbReference type="PANTHER" id="PTHR43943">
    <property type="entry name" value="DEHYDROGENASE/REDUCTASE (SDR FAMILY) MEMBER 4"/>
    <property type="match status" value="1"/>
</dbReference>
<accession>A0ABT9A1D5</accession>
<evidence type="ECO:0000256" key="3">
    <source>
        <dbReference type="ARBA" id="ARBA00023002"/>
    </source>
</evidence>
<dbReference type="PRINTS" id="PR00081">
    <property type="entry name" value="GDHRDH"/>
</dbReference>
<keyword evidence="4" id="KW-0520">NAD</keyword>
<dbReference type="RefSeq" id="WP_304562080.1">
    <property type="nucleotide sequence ID" value="NZ_JAUQSZ010000010.1"/>
</dbReference>
<protein>
    <submittedName>
        <fullName evidence="6">SDR family oxidoreductase</fullName>
    </submittedName>
</protein>
<dbReference type="Proteomes" id="UP001176468">
    <property type="component" value="Unassembled WGS sequence"/>
</dbReference>
<dbReference type="InterPro" id="IPR020904">
    <property type="entry name" value="Sc_DH/Rdtase_CS"/>
</dbReference>
<organism evidence="6 7">
    <name type="scientific">Sphingomonas immobilis</name>
    <dbReference type="NCBI Taxonomy" id="3063997"/>
    <lineage>
        <taxon>Bacteria</taxon>
        <taxon>Pseudomonadati</taxon>
        <taxon>Pseudomonadota</taxon>
        <taxon>Alphaproteobacteria</taxon>
        <taxon>Sphingomonadales</taxon>
        <taxon>Sphingomonadaceae</taxon>
        <taxon>Sphingomonas</taxon>
    </lineage>
</organism>
<dbReference type="Pfam" id="PF13561">
    <property type="entry name" value="adh_short_C2"/>
    <property type="match status" value="1"/>
</dbReference>
<dbReference type="PRINTS" id="PR00080">
    <property type="entry name" value="SDRFAMILY"/>
</dbReference>
<dbReference type="PANTHER" id="PTHR43943:SF17">
    <property type="entry name" value="3-PHENYLPROPIONATE-DIHYDRODIOL_CINNAMIC ACID-DIHYDRODIOL DEHYDROGENASE"/>
    <property type="match status" value="1"/>
</dbReference>
<evidence type="ECO:0000256" key="2">
    <source>
        <dbReference type="ARBA" id="ARBA00022797"/>
    </source>
</evidence>
<evidence type="ECO:0000313" key="7">
    <source>
        <dbReference type="Proteomes" id="UP001176468"/>
    </source>
</evidence>
<feature type="region of interest" description="Disordered" evidence="5">
    <location>
        <begin position="258"/>
        <end position="282"/>
    </location>
</feature>
<evidence type="ECO:0000256" key="1">
    <source>
        <dbReference type="ARBA" id="ARBA00006484"/>
    </source>
</evidence>
<comment type="caution">
    <text evidence="6">The sequence shown here is derived from an EMBL/GenBank/DDBJ whole genome shotgun (WGS) entry which is preliminary data.</text>
</comment>
<keyword evidence="7" id="KW-1185">Reference proteome</keyword>
<comment type="similarity">
    <text evidence="1">Belongs to the short-chain dehydrogenases/reductases (SDR) family.</text>
</comment>
<keyword evidence="2" id="KW-0058">Aromatic hydrocarbons catabolism</keyword>
<dbReference type="EMBL" id="JAUQSZ010000010">
    <property type="protein sequence ID" value="MDO7843625.1"/>
    <property type="molecule type" value="Genomic_DNA"/>
</dbReference>
<dbReference type="PROSITE" id="PS00061">
    <property type="entry name" value="ADH_SHORT"/>
    <property type="match status" value="1"/>
</dbReference>
<dbReference type="Gene3D" id="3.40.50.720">
    <property type="entry name" value="NAD(P)-binding Rossmann-like Domain"/>
    <property type="match status" value="1"/>
</dbReference>
<dbReference type="NCBIfam" id="NF005559">
    <property type="entry name" value="PRK07231.1"/>
    <property type="match status" value="1"/>
</dbReference>
<gene>
    <name evidence="6" type="ORF">Q5H94_14925</name>
</gene>
<sequence>MSLFDLTGKVAVITGATKGIGRGIAEQMTAHGARVVVSSRNAEDCSAFAAELDTRYGKDGAPVAKGATCDLDDLADIQRFAEDAIEAFGSVDILVCNAAVLPFIGPSVQTPPDTFTQILNTNIHHNFRLVQALRPAIAAQGGGSIVLVGSIAGHAPSPNLMAYAAAKAGVSHMARCLADELVGEKIRVNCVAPGFIRSFSSAPVVADEQAMVHIVGSVPLKRIGEPEDIAGAAIFLSSRAGSYVTGATILVDGGRLQLSPPSPAGHDPTSALRASAERLNKN</sequence>
<reference evidence="6" key="1">
    <citation type="submission" date="2023-07" db="EMBL/GenBank/DDBJ databases">
        <authorList>
            <person name="Kim M.K."/>
        </authorList>
    </citation>
    <scope>NUCLEOTIDE SEQUENCE</scope>
    <source>
        <strain evidence="6">CA1-15</strain>
    </source>
</reference>
<keyword evidence="3" id="KW-0560">Oxidoreductase</keyword>
<evidence type="ECO:0000313" key="6">
    <source>
        <dbReference type="EMBL" id="MDO7843625.1"/>
    </source>
</evidence>
<dbReference type="CDD" id="cd05233">
    <property type="entry name" value="SDR_c"/>
    <property type="match status" value="1"/>
</dbReference>